<keyword evidence="4" id="KW-0479">Metal-binding</keyword>
<evidence type="ECO:0000256" key="4">
    <source>
        <dbReference type="ARBA" id="ARBA00022723"/>
    </source>
</evidence>
<dbReference type="PANTHER" id="PTHR12629:SF71">
    <property type="entry name" value="HYDROLASE 13, MITOCHONDRIAL, PUTATIVE, EXPRESSED-RELATED"/>
    <property type="match status" value="1"/>
</dbReference>
<accession>A0A8B7CE47</accession>
<dbReference type="GO" id="GO:0016462">
    <property type="term" value="F:pyrophosphatase activity"/>
    <property type="evidence" value="ECO:0007669"/>
    <property type="project" value="InterPro"/>
</dbReference>
<evidence type="ECO:0000256" key="8">
    <source>
        <dbReference type="ARBA" id="ARBA00023128"/>
    </source>
</evidence>
<evidence type="ECO:0000313" key="12">
    <source>
        <dbReference type="RefSeq" id="XP_008797102.2"/>
    </source>
</evidence>
<dbReference type="RefSeq" id="XP_008797101.2">
    <property type="nucleotide sequence ID" value="XM_008798879.4"/>
</dbReference>
<evidence type="ECO:0000313" key="10">
    <source>
        <dbReference type="Proteomes" id="UP000228380"/>
    </source>
</evidence>
<keyword evidence="5" id="KW-0378">Hydrolase</keyword>
<dbReference type="AlphaFoldDB" id="A0A8B7CE47"/>
<name>A0A8B7CE47_PHODC</name>
<dbReference type="Pfam" id="PF00293">
    <property type="entry name" value="NUDIX"/>
    <property type="match status" value="1"/>
</dbReference>
<dbReference type="GO" id="GO:0005634">
    <property type="term" value="C:nucleus"/>
    <property type="evidence" value="ECO:0007669"/>
    <property type="project" value="TreeGrafter"/>
</dbReference>
<evidence type="ECO:0000256" key="1">
    <source>
        <dbReference type="ARBA" id="ARBA00001946"/>
    </source>
</evidence>
<gene>
    <name evidence="11 12" type="primary">LOC103712374</name>
</gene>
<proteinExistence type="inferred from homology"/>
<dbReference type="PANTHER" id="PTHR12629">
    <property type="entry name" value="DIPHOSPHOINOSITOL POLYPHOSPHATE PHOSPHOHYDROLASE"/>
    <property type="match status" value="1"/>
</dbReference>
<dbReference type="SUPFAM" id="SSF55811">
    <property type="entry name" value="Nudix"/>
    <property type="match status" value="1"/>
</dbReference>
<evidence type="ECO:0000256" key="6">
    <source>
        <dbReference type="ARBA" id="ARBA00022842"/>
    </source>
</evidence>
<dbReference type="InterPro" id="IPR015797">
    <property type="entry name" value="NUDIX_hydrolase-like_dom_sf"/>
</dbReference>
<reference evidence="10" key="1">
    <citation type="journal article" date="2019" name="Nat. Commun.">
        <title>Genome-wide association mapping of date palm fruit traits.</title>
        <authorList>
            <person name="Hazzouri K.M."/>
            <person name="Gros-Balthazard M."/>
            <person name="Flowers J.M."/>
            <person name="Copetti D."/>
            <person name="Lemansour A."/>
            <person name="Lebrun M."/>
            <person name="Masmoudi K."/>
            <person name="Ferrand S."/>
            <person name="Dhar M.I."/>
            <person name="Fresquez Z.A."/>
            <person name="Rosas U."/>
            <person name="Zhang J."/>
            <person name="Talag J."/>
            <person name="Lee S."/>
            <person name="Kudrna D."/>
            <person name="Powell R.F."/>
            <person name="Leitch I.J."/>
            <person name="Krueger R.R."/>
            <person name="Wing R.A."/>
            <person name="Amiri K.M.A."/>
            <person name="Purugganan M.D."/>
        </authorList>
    </citation>
    <scope>NUCLEOTIDE SEQUENCE [LARGE SCALE GENOMIC DNA]</scope>
    <source>
        <strain evidence="10">cv. Khalas</strain>
    </source>
</reference>
<keyword evidence="6" id="KW-0460">Magnesium</keyword>
<dbReference type="KEGG" id="pda:103712374"/>
<keyword evidence="10" id="KW-1185">Reference proteome</keyword>
<evidence type="ECO:0000256" key="3">
    <source>
        <dbReference type="ARBA" id="ARBA00005582"/>
    </source>
</evidence>
<comment type="cofactor">
    <cofactor evidence="1">
        <name>Mg(2+)</name>
        <dbReference type="ChEBI" id="CHEBI:18420"/>
    </cofactor>
</comment>
<keyword evidence="7" id="KW-0809">Transit peptide</keyword>
<protein>
    <submittedName>
        <fullName evidence="11 12">Nudix hydrolase 12, mitochondrial-like</fullName>
    </submittedName>
</protein>
<dbReference type="InterPro" id="IPR047198">
    <property type="entry name" value="DDP-like_NUDIX"/>
</dbReference>
<dbReference type="CDD" id="cd04666">
    <property type="entry name" value="NUDIX_DIPP2_like_Nudt4"/>
    <property type="match status" value="1"/>
</dbReference>
<dbReference type="GeneID" id="103712374"/>
<dbReference type="PROSITE" id="PS00893">
    <property type="entry name" value="NUDIX_BOX"/>
    <property type="match status" value="1"/>
</dbReference>
<evidence type="ECO:0000256" key="5">
    <source>
        <dbReference type="ARBA" id="ARBA00022801"/>
    </source>
</evidence>
<comment type="subcellular location">
    <subcellularLocation>
        <location evidence="2">Mitochondrion</location>
    </subcellularLocation>
</comment>
<evidence type="ECO:0000256" key="7">
    <source>
        <dbReference type="ARBA" id="ARBA00022946"/>
    </source>
</evidence>
<dbReference type="GO" id="GO:0005739">
    <property type="term" value="C:mitochondrion"/>
    <property type="evidence" value="ECO:0007669"/>
    <property type="project" value="UniProtKB-SubCell"/>
</dbReference>
<dbReference type="RefSeq" id="XP_008797102.2">
    <property type="nucleotide sequence ID" value="XM_008798880.4"/>
</dbReference>
<evidence type="ECO:0000259" key="9">
    <source>
        <dbReference type="PROSITE" id="PS51462"/>
    </source>
</evidence>
<keyword evidence="8" id="KW-0496">Mitochondrion</keyword>
<dbReference type="Gene3D" id="3.90.79.10">
    <property type="entry name" value="Nucleoside Triphosphate Pyrophosphohydrolase"/>
    <property type="match status" value="1"/>
</dbReference>
<dbReference type="InterPro" id="IPR000086">
    <property type="entry name" value="NUDIX_hydrolase_dom"/>
</dbReference>
<dbReference type="PROSITE" id="PS51462">
    <property type="entry name" value="NUDIX"/>
    <property type="match status" value="1"/>
</dbReference>
<organism evidence="10 12">
    <name type="scientific">Phoenix dactylifera</name>
    <name type="common">Date palm</name>
    <dbReference type="NCBI Taxonomy" id="42345"/>
    <lineage>
        <taxon>Eukaryota</taxon>
        <taxon>Viridiplantae</taxon>
        <taxon>Streptophyta</taxon>
        <taxon>Embryophyta</taxon>
        <taxon>Tracheophyta</taxon>
        <taxon>Spermatophyta</taxon>
        <taxon>Magnoliopsida</taxon>
        <taxon>Liliopsida</taxon>
        <taxon>Arecaceae</taxon>
        <taxon>Coryphoideae</taxon>
        <taxon>Phoeniceae</taxon>
        <taxon>Phoenix</taxon>
    </lineage>
</organism>
<feature type="domain" description="Nudix hydrolase" evidence="9">
    <location>
        <begin position="19"/>
        <end position="164"/>
    </location>
</feature>
<dbReference type="FunFam" id="3.90.79.10:FF:000030">
    <property type="entry name" value="Nudix hydrolase 13 mitochondrial"/>
    <property type="match status" value="1"/>
</dbReference>
<comment type="similarity">
    <text evidence="3">Belongs to the Nudix hydrolase family.</text>
</comment>
<dbReference type="GO" id="GO:0046872">
    <property type="term" value="F:metal ion binding"/>
    <property type="evidence" value="ECO:0007669"/>
    <property type="project" value="UniProtKB-KW"/>
</dbReference>
<sequence length="206" mass="23709">MSLVLVARKGRHQQRYENGYRLVAGCIPYRQKTDTESHSGNLIDRLEVLMVSSPNRDDFIFPKGGWENDESVEQAARREAWEEAGVDGIISETCLGSWIFRSKSRQNSCSHEGTCKGYIYALKVTEELQCWPEQASHKRRWIQVREAFKLCRYDWMRFALESFIRLMSDQTMLPAPELPEPKKFQLLHRNPSTAVPLASVPLASTS</sequence>
<dbReference type="OrthoDB" id="2011998at2759"/>
<evidence type="ECO:0000313" key="11">
    <source>
        <dbReference type="RefSeq" id="XP_008797101.2"/>
    </source>
</evidence>
<dbReference type="InterPro" id="IPR020084">
    <property type="entry name" value="NUDIX_hydrolase_CS"/>
</dbReference>
<reference evidence="11 12" key="2">
    <citation type="submission" date="2025-04" db="UniProtKB">
        <authorList>
            <consortium name="RefSeq"/>
        </authorList>
    </citation>
    <scope>IDENTIFICATION</scope>
    <source>
        <tissue evidence="11 12">Young leaves</tissue>
    </source>
</reference>
<evidence type="ECO:0000256" key="2">
    <source>
        <dbReference type="ARBA" id="ARBA00004173"/>
    </source>
</evidence>
<dbReference type="Proteomes" id="UP000228380">
    <property type="component" value="Chromosome 14"/>
</dbReference>